<dbReference type="KEGG" id="ang:An16g06430"/>
<dbReference type="RefSeq" id="XP_059604864.1">
    <property type="nucleotide sequence ID" value="XM_059745216.1"/>
</dbReference>
<accession>A0AAJ8E2V6</accession>
<feature type="compositionally biased region" description="Low complexity" evidence="1">
    <location>
        <begin position="30"/>
        <end position="47"/>
    </location>
</feature>
<feature type="region of interest" description="Disordered" evidence="1">
    <location>
        <begin position="29"/>
        <end position="55"/>
    </location>
</feature>
<reference evidence="2" key="2">
    <citation type="submission" date="2025-08" db="UniProtKB">
        <authorList>
            <consortium name="RefSeq"/>
        </authorList>
    </citation>
    <scope>IDENTIFICATION</scope>
</reference>
<proteinExistence type="predicted"/>
<sequence>MLKSLLNCPPTAPDSYPYHTVANTNIAETPASSLPSAKASKQASKPLTHPLNSRFPHIPRIKLSRTPIESNSN</sequence>
<evidence type="ECO:0000256" key="1">
    <source>
        <dbReference type="SAM" id="MobiDB-lite"/>
    </source>
</evidence>
<gene>
    <name evidence="2" type="ORF">An16g06430</name>
</gene>
<name>A0AAJ8E2V6_ASPNG</name>
<dbReference type="GeneID" id="84593471"/>
<protein>
    <submittedName>
        <fullName evidence="2">Uncharacterized protein</fullName>
    </submittedName>
</protein>
<dbReference type="AlphaFoldDB" id="A0AAJ8E2V6"/>
<organism evidence="2">
    <name type="scientific">Aspergillus niger</name>
    <dbReference type="NCBI Taxonomy" id="5061"/>
    <lineage>
        <taxon>Eukaryota</taxon>
        <taxon>Fungi</taxon>
        <taxon>Dikarya</taxon>
        <taxon>Ascomycota</taxon>
        <taxon>Pezizomycotina</taxon>
        <taxon>Eurotiomycetes</taxon>
        <taxon>Eurotiomycetidae</taxon>
        <taxon>Eurotiales</taxon>
        <taxon>Aspergillaceae</taxon>
        <taxon>Aspergillus</taxon>
        <taxon>Aspergillus subgen. Circumdati</taxon>
    </lineage>
</organism>
<reference evidence="2" key="1">
    <citation type="submission" date="2025-02" db="EMBL/GenBank/DDBJ databases">
        <authorList>
            <consortium name="NCBI Genome Project"/>
        </authorList>
    </citation>
    <scope>NUCLEOTIDE SEQUENCE</scope>
</reference>
<evidence type="ECO:0000313" key="2">
    <source>
        <dbReference type="RefSeq" id="XP_059604864.1"/>
    </source>
</evidence>